<gene>
    <name evidence="3" type="ORF">GR303_12495</name>
</gene>
<dbReference type="InterPro" id="IPR058531">
    <property type="entry name" value="Baseplate_J_M"/>
</dbReference>
<dbReference type="PANTHER" id="PTHR37829">
    <property type="entry name" value="PHAGE-LIKE ELEMENT PBSX PROTEIN XKDT"/>
    <property type="match status" value="1"/>
</dbReference>
<sequence length="364" mass="38614">MTFVVPKLSELSQRARLIIANATEGATIDLWPNLFPILAKVLALHAKEWHLRLGFLYRQLFASTADEVWLTRHGFELGITRIPATAATGAATISCPSGTVIPFGLTFRRADGALFRTRASAVGAGAATSIQLEALTAGASGNTDVGQVLSLVDTGVVPGLGTTATVASGGLGGGADVEPVESFRQRILDRKRNPPQGGSATDWIRWVKESSGAITRVFVDSFIGDAREVWICFLRSDRVNGIPTGADVAAVQAYVQDPIRRPVTARVTVVAPVPQAVNLTIANLSQDTPAIRAAVEAELKAMFADRAAPATPSKSFQLPRAWISEAISRATGEESHSLPGLPEYLTYSTPAHYPVLGTVSYTTV</sequence>
<accession>A0ABW9YXV3</accession>
<reference evidence="3 4" key="1">
    <citation type="submission" date="2020-01" db="EMBL/GenBank/DDBJ databases">
        <title>Microvirga sp. nov., an arsenate reduction bacterium isolated from Tibet hotspring sediments.</title>
        <authorList>
            <person name="Yuan C.-G."/>
        </authorList>
    </citation>
    <scope>NUCLEOTIDE SEQUENCE [LARGE SCALE GENOMIC DNA]</scope>
    <source>
        <strain evidence="3 4">SYSU G3D203</strain>
    </source>
</reference>
<dbReference type="Pfam" id="PF26078">
    <property type="entry name" value="Baseplate_J_M"/>
    <property type="match status" value="1"/>
</dbReference>
<protein>
    <recommendedName>
        <fullName evidence="5">Baseplate protein J-like domain-containing protein</fullName>
    </recommendedName>
</protein>
<keyword evidence="4" id="KW-1185">Reference proteome</keyword>
<dbReference type="InterPro" id="IPR006949">
    <property type="entry name" value="Barrel_Baseplate_J-like"/>
</dbReference>
<comment type="caution">
    <text evidence="3">The sequence shown here is derived from an EMBL/GenBank/DDBJ whole genome shotgun (WGS) entry which is preliminary data.</text>
</comment>
<proteinExistence type="predicted"/>
<dbReference type="InterPro" id="IPR052399">
    <property type="entry name" value="Phage_Baseplate_Assmbl_Protein"/>
</dbReference>
<dbReference type="Proteomes" id="UP000818323">
    <property type="component" value="Unassembled WGS sequence"/>
</dbReference>
<dbReference type="Pfam" id="PF04865">
    <property type="entry name" value="Baseplate_J"/>
    <property type="match status" value="1"/>
</dbReference>
<organism evidence="3 4">
    <name type="scientific">Microvirga arsenatis</name>
    <dbReference type="NCBI Taxonomy" id="2692265"/>
    <lineage>
        <taxon>Bacteria</taxon>
        <taxon>Pseudomonadati</taxon>
        <taxon>Pseudomonadota</taxon>
        <taxon>Alphaproteobacteria</taxon>
        <taxon>Hyphomicrobiales</taxon>
        <taxon>Methylobacteriaceae</taxon>
        <taxon>Microvirga</taxon>
    </lineage>
</organism>
<dbReference type="PANTHER" id="PTHR37829:SF3">
    <property type="entry name" value="PROTEIN JAYE-RELATED"/>
    <property type="match status" value="1"/>
</dbReference>
<evidence type="ECO:0000259" key="2">
    <source>
        <dbReference type="Pfam" id="PF26078"/>
    </source>
</evidence>
<dbReference type="EMBL" id="JAAAXJ010000005">
    <property type="protein sequence ID" value="NBJ25169.1"/>
    <property type="molecule type" value="Genomic_DNA"/>
</dbReference>
<evidence type="ECO:0000313" key="3">
    <source>
        <dbReference type="EMBL" id="NBJ25169.1"/>
    </source>
</evidence>
<name>A0ABW9YXV3_9HYPH</name>
<feature type="domain" description="Baseplate J-like central" evidence="2">
    <location>
        <begin position="195"/>
        <end position="271"/>
    </location>
</feature>
<evidence type="ECO:0000259" key="1">
    <source>
        <dbReference type="Pfam" id="PF04865"/>
    </source>
</evidence>
<feature type="domain" description="Baseplate protein J-like barrel" evidence="1">
    <location>
        <begin position="93"/>
        <end position="168"/>
    </location>
</feature>
<evidence type="ECO:0008006" key="5">
    <source>
        <dbReference type="Google" id="ProtNLM"/>
    </source>
</evidence>
<dbReference type="RefSeq" id="WP_161725817.1">
    <property type="nucleotide sequence ID" value="NZ_JAAAXI010000025.1"/>
</dbReference>
<evidence type="ECO:0000313" key="4">
    <source>
        <dbReference type="Proteomes" id="UP000818323"/>
    </source>
</evidence>